<dbReference type="InterPro" id="IPR016181">
    <property type="entry name" value="Acyl_CoA_acyltransferase"/>
</dbReference>
<dbReference type="PANTHER" id="PTHR30098:SF2">
    <property type="entry name" value="LEUCYL_PHENYLALANYL-TRNA--PROTEIN TRANSFERASE"/>
    <property type="match status" value="1"/>
</dbReference>
<feature type="region of interest" description="Disordered" evidence="5">
    <location>
        <begin position="1"/>
        <end position="26"/>
    </location>
</feature>
<dbReference type="GO" id="GO:0008914">
    <property type="term" value="F:leucyl-tRNA--protein transferase activity"/>
    <property type="evidence" value="ECO:0007669"/>
    <property type="project" value="UniProtKB-EC"/>
</dbReference>
<comment type="catalytic activity">
    <reaction evidence="4">
        <text>N-terminal L-arginyl-[protein] + L-leucyl-tRNA(Leu) = N-terminal L-leucyl-L-arginyl-[protein] + tRNA(Leu) + H(+)</text>
        <dbReference type="Rhea" id="RHEA:50416"/>
        <dbReference type="Rhea" id="RHEA-COMP:9613"/>
        <dbReference type="Rhea" id="RHEA-COMP:9622"/>
        <dbReference type="Rhea" id="RHEA-COMP:12672"/>
        <dbReference type="Rhea" id="RHEA-COMP:12673"/>
        <dbReference type="ChEBI" id="CHEBI:15378"/>
        <dbReference type="ChEBI" id="CHEBI:64719"/>
        <dbReference type="ChEBI" id="CHEBI:78442"/>
        <dbReference type="ChEBI" id="CHEBI:78494"/>
        <dbReference type="ChEBI" id="CHEBI:133044"/>
        <dbReference type="EC" id="2.3.2.6"/>
    </reaction>
</comment>
<name>A0ABW2R6Q4_9BURK</name>
<dbReference type="Proteomes" id="UP001596495">
    <property type="component" value="Unassembled WGS sequence"/>
</dbReference>
<dbReference type="InterPro" id="IPR042221">
    <property type="entry name" value="Leu/Phe-tRNA_Trfase_N"/>
</dbReference>
<keyword evidence="7" id="KW-1185">Reference proteome</keyword>
<reference evidence="7" key="1">
    <citation type="journal article" date="2019" name="Int. J. Syst. Evol. Microbiol.">
        <title>The Global Catalogue of Microorganisms (GCM) 10K type strain sequencing project: providing services to taxonomists for standard genome sequencing and annotation.</title>
        <authorList>
            <consortium name="The Broad Institute Genomics Platform"/>
            <consortium name="The Broad Institute Genome Sequencing Center for Infectious Disease"/>
            <person name="Wu L."/>
            <person name="Ma J."/>
        </authorList>
    </citation>
    <scope>NUCLEOTIDE SEQUENCE [LARGE SCALE GENOMIC DNA]</scope>
    <source>
        <strain evidence="7">CCUG 54518</strain>
    </source>
</reference>
<evidence type="ECO:0000256" key="4">
    <source>
        <dbReference type="HAMAP-Rule" id="MF_00688"/>
    </source>
</evidence>
<organism evidence="6 7">
    <name type="scientific">Hydrogenophaga bisanensis</name>
    <dbReference type="NCBI Taxonomy" id="439611"/>
    <lineage>
        <taxon>Bacteria</taxon>
        <taxon>Pseudomonadati</taxon>
        <taxon>Pseudomonadota</taxon>
        <taxon>Betaproteobacteria</taxon>
        <taxon>Burkholderiales</taxon>
        <taxon>Comamonadaceae</taxon>
        <taxon>Hydrogenophaga</taxon>
    </lineage>
</organism>
<dbReference type="InterPro" id="IPR042203">
    <property type="entry name" value="Leu/Phe-tRNA_Trfase_C"/>
</dbReference>
<dbReference type="RefSeq" id="WP_382253004.1">
    <property type="nucleotide sequence ID" value="NZ_JBHTBX010000001.1"/>
</dbReference>
<evidence type="ECO:0000256" key="1">
    <source>
        <dbReference type="ARBA" id="ARBA00022490"/>
    </source>
</evidence>
<evidence type="ECO:0000256" key="2">
    <source>
        <dbReference type="ARBA" id="ARBA00022679"/>
    </source>
</evidence>
<gene>
    <name evidence="4 6" type="primary">aat</name>
    <name evidence="6" type="ORF">ACFQNJ_00290</name>
</gene>
<evidence type="ECO:0000313" key="7">
    <source>
        <dbReference type="Proteomes" id="UP001596495"/>
    </source>
</evidence>
<comment type="subcellular location">
    <subcellularLocation>
        <location evidence="4">Cytoplasm</location>
    </subcellularLocation>
</comment>
<dbReference type="Gene3D" id="3.30.70.3550">
    <property type="entry name" value="Leucyl/phenylalanyl-tRNA-protein transferase, N-terminal domain"/>
    <property type="match status" value="1"/>
</dbReference>
<dbReference type="PANTHER" id="PTHR30098">
    <property type="entry name" value="LEUCYL/PHENYLALANYL-TRNA--PROTEIN TRANSFERASE"/>
    <property type="match status" value="1"/>
</dbReference>
<keyword evidence="2 4" id="KW-0808">Transferase</keyword>
<dbReference type="EMBL" id="JBHTBX010000001">
    <property type="protein sequence ID" value="MFC7432949.1"/>
    <property type="molecule type" value="Genomic_DNA"/>
</dbReference>
<comment type="catalytic activity">
    <reaction evidence="4">
        <text>N-terminal L-lysyl-[protein] + L-leucyl-tRNA(Leu) = N-terminal L-leucyl-L-lysyl-[protein] + tRNA(Leu) + H(+)</text>
        <dbReference type="Rhea" id="RHEA:12340"/>
        <dbReference type="Rhea" id="RHEA-COMP:9613"/>
        <dbReference type="Rhea" id="RHEA-COMP:9622"/>
        <dbReference type="Rhea" id="RHEA-COMP:12670"/>
        <dbReference type="Rhea" id="RHEA-COMP:12671"/>
        <dbReference type="ChEBI" id="CHEBI:15378"/>
        <dbReference type="ChEBI" id="CHEBI:65249"/>
        <dbReference type="ChEBI" id="CHEBI:78442"/>
        <dbReference type="ChEBI" id="CHEBI:78494"/>
        <dbReference type="ChEBI" id="CHEBI:133043"/>
        <dbReference type="EC" id="2.3.2.6"/>
    </reaction>
</comment>
<accession>A0ABW2R6Q4</accession>
<dbReference type="SUPFAM" id="SSF55729">
    <property type="entry name" value="Acyl-CoA N-acyltransferases (Nat)"/>
    <property type="match status" value="1"/>
</dbReference>
<evidence type="ECO:0000256" key="3">
    <source>
        <dbReference type="ARBA" id="ARBA00023315"/>
    </source>
</evidence>
<keyword evidence="1 4" id="KW-0963">Cytoplasm</keyword>
<comment type="similarity">
    <text evidence="4">Belongs to the L/F-transferase family.</text>
</comment>
<evidence type="ECO:0000313" key="6">
    <source>
        <dbReference type="EMBL" id="MFC7432949.1"/>
    </source>
</evidence>
<comment type="caution">
    <text evidence="6">The sequence shown here is derived from an EMBL/GenBank/DDBJ whole genome shotgun (WGS) entry which is preliminary data.</text>
</comment>
<dbReference type="NCBIfam" id="TIGR00667">
    <property type="entry name" value="aat"/>
    <property type="match status" value="1"/>
</dbReference>
<protein>
    <recommendedName>
        <fullName evidence="4">Leucyl/phenylalanyl-tRNA--protein transferase</fullName>
        <ecNumber evidence="4">2.3.2.6</ecNumber>
    </recommendedName>
    <alternativeName>
        <fullName evidence="4">L/F-transferase</fullName>
    </alternativeName>
    <alternativeName>
        <fullName evidence="4">Leucyltransferase</fullName>
    </alternativeName>
    <alternativeName>
        <fullName evidence="4">Phenyalanyltransferase</fullName>
    </alternativeName>
</protein>
<comment type="catalytic activity">
    <reaction evidence="4">
        <text>L-phenylalanyl-tRNA(Phe) + an N-terminal L-alpha-aminoacyl-[protein] = an N-terminal L-phenylalanyl-L-alpha-aminoacyl-[protein] + tRNA(Phe)</text>
        <dbReference type="Rhea" id="RHEA:43632"/>
        <dbReference type="Rhea" id="RHEA-COMP:9668"/>
        <dbReference type="Rhea" id="RHEA-COMP:9699"/>
        <dbReference type="Rhea" id="RHEA-COMP:10636"/>
        <dbReference type="Rhea" id="RHEA-COMP:10637"/>
        <dbReference type="ChEBI" id="CHEBI:78442"/>
        <dbReference type="ChEBI" id="CHEBI:78531"/>
        <dbReference type="ChEBI" id="CHEBI:78597"/>
        <dbReference type="ChEBI" id="CHEBI:83561"/>
        <dbReference type="EC" id="2.3.2.6"/>
    </reaction>
</comment>
<comment type="function">
    <text evidence="4">Functions in the N-end rule pathway of protein degradation where it conjugates Leu, Phe and, less efficiently, Met from aminoacyl-tRNAs to the N-termini of proteins containing an N-terminal arginine or lysine.</text>
</comment>
<dbReference type="InterPro" id="IPR004616">
    <property type="entry name" value="Leu/Phe-tRNA_Trfase"/>
</dbReference>
<dbReference type="Gene3D" id="3.40.630.70">
    <property type="entry name" value="Leucyl/phenylalanyl-tRNA-protein transferase, C-terminal domain"/>
    <property type="match status" value="1"/>
</dbReference>
<proteinExistence type="inferred from homology"/>
<sequence length="256" mass="28485">MTQAPPTRPVPWLEPGQPFPPVGSAWGPTDPAPGLLAAGGVLDVPTLVAAYSQGIFPWYSSGQPILWWSTDPRMILEPCRFRLHRSLRKEIQSLLRQERLQIRVDHDFSSVIRRCAHTPRDGQQGTWILPSMIEAYIRLHRSGLAHSVETWIDGELVGGLYCVGLGGMVFGESMFSHRSNASKIALAALVALCRASGVSMIDCQQETRHLASMGAAPVPRSAFVQRLKRSLQQQAPSWRFDPVYWMQLFDGHHPDA</sequence>
<evidence type="ECO:0000256" key="5">
    <source>
        <dbReference type="SAM" id="MobiDB-lite"/>
    </source>
</evidence>
<keyword evidence="3 4" id="KW-0012">Acyltransferase</keyword>
<dbReference type="EC" id="2.3.2.6" evidence="4"/>
<dbReference type="Pfam" id="PF03588">
    <property type="entry name" value="Leu_Phe_trans"/>
    <property type="match status" value="1"/>
</dbReference>
<dbReference type="HAMAP" id="MF_00688">
    <property type="entry name" value="Leu_Phe_trans"/>
    <property type="match status" value="1"/>
</dbReference>